<dbReference type="GO" id="GO:0009055">
    <property type="term" value="F:electron transfer activity"/>
    <property type="evidence" value="ECO:0007669"/>
    <property type="project" value="InterPro"/>
</dbReference>
<dbReference type="InterPro" id="IPR029035">
    <property type="entry name" value="DHS-like_NAD/FAD-binding_dom"/>
</dbReference>
<reference evidence="7 8" key="1">
    <citation type="submission" date="2014-12" db="EMBL/GenBank/DDBJ databases">
        <title>Genome sequencing of Photobacterium gaetbulicola AD005a.</title>
        <authorList>
            <person name="Adrian T.G.S."/>
            <person name="Chan K.G."/>
        </authorList>
    </citation>
    <scope>NUCLEOTIDE SEQUENCE [LARGE SCALE GENOMIC DNA]</scope>
    <source>
        <strain evidence="7 8">AD005a</strain>
    </source>
</reference>
<dbReference type="InterPro" id="IPR017896">
    <property type="entry name" value="4Fe4S_Fe-S-bd"/>
</dbReference>
<dbReference type="RefSeq" id="WP_039462643.1">
    <property type="nucleotide sequence ID" value="NZ_JWLZ01000159.1"/>
</dbReference>
<evidence type="ECO:0000313" key="8">
    <source>
        <dbReference type="Proteomes" id="UP000031278"/>
    </source>
</evidence>
<keyword evidence="4" id="KW-0408">Iron</keyword>
<evidence type="ECO:0000256" key="3">
    <source>
        <dbReference type="ARBA" id="ARBA00022982"/>
    </source>
</evidence>
<keyword evidence="3" id="KW-0813">Transport</keyword>
<accession>A0A0B9GF32</accession>
<dbReference type="GO" id="GO:0033539">
    <property type="term" value="P:fatty acid beta-oxidation using acyl-CoA dehydrogenase"/>
    <property type="evidence" value="ECO:0007669"/>
    <property type="project" value="TreeGrafter"/>
</dbReference>
<dbReference type="PROSITE" id="PS00198">
    <property type="entry name" value="4FE4S_FER_1"/>
    <property type="match status" value="1"/>
</dbReference>
<dbReference type="InterPro" id="IPR014730">
    <property type="entry name" value="ETF_a/b_N"/>
</dbReference>
<dbReference type="InterPro" id="IPR014729">
    <property type="entry name" value="Rossmann-like_a/b/a_fold"/>
</dbReference>
<evidence type="ECO:0000256" key="4">
    <source>
        <dbReference type="ARBA" id="ARBA00023004"/>
    </source>
</evidence>
<dbReference type="GO" id="GO:0050660">
    <property type="term" value="F:flavin adenine dinucleotide binding"/>
    <property type="evidence" value="ECO:0007669"/>
    <property type="project" value="InterPro"/>
</dbReference>
<dbReference type="GO" id="GO:0046872">
    <property type="term" value="F:metal ion binding"/>
    <property type="evidence" value="ECO:0007669"/>
    <property type="project" value="UniProtKB-KW"/>
</dbReference>
<evidence type="ECO:0000259" key="6">
    <source>
        <dbReference type="PROSITE" id="PS51379"/>
    </source>
</evidence>
<feature type="domain" description="4Fe-4S ferredoxin-type" evidence="6">
    <location>
        <begin position="32"/>
        <end position="59"/>
    </location>
</feature>
<evidence type="ECO:0000313" key="7">
    <source>
        <dbReference type="EMBL" id="KHT63365.1"/>
    </source>
</evidence>
<organism evidence="7 8">
    <name type="scientific">Photobacterium gaetbulicola</name>
    <dbReference type="NCBI Taxonomy" id="1295392"/>
    <lineage>
        <taxon>Bacteria</taxon>
        <taxon>Pseudomonadati</taxon>
        <taxon>Pseudomonadota</taxon>
        <taxon>Gammaproteobacteria</taxon>
        <taxon>Vibrionales</taxon>
        <taxon>Vibrionaceae</taxon>
        <taxon>Photobacterium</taxon>
    </lineage>
</organism>
<dbReference type="Proteomes" id="UP000031278">
    <property type="component" value="Unassembled WGS sequence"/>
</dbReference>
<dbReference type="GO" id="GO:0051536">
    <property type="term" value="F:iron-sulfur cluster binding"/>
    <property type="evidence" value="ECO:0007669"/>
    <property type="project" value="UniProtKB-KW"/>
</dbReference>
<dbReference type="Gene3D" id="3.30.70.20">
    <property type="match status" value="1"/>
</dbReference>
<dbReference type="InterPro" id="IPR014731">
    <property type="entry name" value="ETF_asu_C"/>
</dbReference>
<comment type="caution">
    <text evidence="7">The sequence shown here is derived from an EMBL/GenBank/DDBJ whole genome shotgun (WGS) entry which is preliminary data.</text>
</comment>
<dbReference type="SUPFAM" id="SSF52467">
    <property type="entry name" value="DHS-like NAD/FAD-binding domain"/>
    <property type="match status" value="1"/>
</dbReference>
<dbReference type="SMART" id="SM00893">
    <property type="entry name" value="ETF"/>
    <property type="match status" value="1"/>
</dbReference>
<dbReference type="SUPFAM" id="SSF52402">
    <property type="entry name" value="Adenine nucleotide alpha hydrolases-like"/>
    <property type="match status" value="1"/>
</dbReference>
<evidence type="ECO:0000256" key="5">
    <source>
        <dbReference type="ARBA" id="ARBA00023014"/>
    </source>
</evidence>
<dbReference type="InterPro" id="IPR017900">
    <property type="entry name" value="4Fe4S_Fe_S_CS"/>
</dbReference>
<evidence type="ECO:0000256" key="2">
    <source>
        <dbReference type="ARBA" id="ARBA00022723"/>
    </source>
</evidence>
<dbReference type="PANTHER" id="PTHR43153:SF1">
    <property type="entry name" value="ELECTRON TRANSFER FLAVOPROTEIN SUBUNIT ALPHA, MITOCHONDRIAL"/>
    <property type="match status" value="1"/>
</dbReference>
<dbReference type="InterPro" id="IPR001308">
    <property type="entry name" value="ETF_a/FixB"/>
</dbReference>
<dbReference type="PROSITE" id="PS51379">
    <property type="entry name" value="4FE4S_FER_2"/>
    <property type="match status" value="2"/>
</dbReference>
<gene>
    <name evidence="7" type="ORF">RJ45_13335</name>
</gene>
<comment type="similarity">
    <text evidence="1">Belongs to the ETF alpha-subunit/FixB family.</text>
</comment>
<sequence length="383" mass="41987">MLGIIVDNKGCDGCCDCLNSCPYGSISITDGYAQIDNTCQLCRKCLPACPKQLIQIPQRATDEGLDEWRGIVVYLQLLPEGISIDSLLLLQQAHLLAEVRREPVFAVAIGTELSRYRQQLASLPVKSVLCYSDPIFRDFDGRNYAKALLDACEHLKPNVVILPSGLETRAVAPWVATKMKTGLTADCTELKLRRNGDLVQIRPAFGGTVMARITTPFTRPQFATVQAPPSEVPAVNMPRTAPLIERKLSLTPIDVVTSSLLSVQPARQRFIIAGGGLKQVQDLHDLQVLADKWQAELLGTRVLIDRGWLPSHKQVGLSGRRIHGSKVLCVGVSGSIQFQAGLGKVDHLTVINNDEHAPLLQRADLAICSDLYKVVEQIHHLVT</sequence>
<keyword evidence="3" id="KW-0249">Electron transport</keyword>
<evidence type="ECO:0000256" key="1">
    <source>
        <dbReference type="ARBA" id="ARBA00005817"/>
    </source>
</evidence>
<protein>
    <recommendedName>
        <fullName evidence="6">4Fe-4S ferredoxin-type domain-containing protein</fullName>
    </recommendedName>
</protein>
<dbReference type="Pfam" id="PF00766">
    <property type="entry name" value="ETF_alpha"/>
    <property type="match status" value="1"/>
</dbReference>
<dbReference type="SUPFAM" id="SSF54862">
    <property type="entry name" value="4Fe-4S ferredoxins"/>
    <property type="match status" value="1"/>
</dbReference>
<dbReference type="Pfam" id="PF01012">
    <property type="entry name" value="ETF"/>
    <property type="match status" value="1"/>
</dbReference>
<feature type="domain" description="4Fe-4S ferredoxin-type" evidence="6">
    <location>
        <begin position="2"/>
        <end position="31"/>
    </location>
</feature>
<dbReference type="AlphaFoldDB" id="A0A0B9GF32"/>
<dbReference type="Gene3D" id="3.40.50.1220">
    <property type="entry name" value="TPP-binding domain"/>
    <property type="match status" value="1"/>
</dbReference>
<keyword evidence="2" id="KW-0479">Metal-binding</keyword>
<dbReference type="Gene3D" id="3.40.50.620">
    <property type="entry name" value="HUPs"/>
    <property type="match status" value="1"/>
</dbReference>
<dbReference type="PANTHER" id="PTHR43153">
    <property type="entry name" value="ELECTRON TRANSFER FLAVOPROTEIN ALPHA"/>
    <property type="match status" value="1"/>
</dbReference>
<proteinExistence type="inferred from homology"/>
<name>A0A0B9GF32_9GAMM</name>
<keyword evidence="5" id="KW-0411">Iron-sulfur</keyword>
<dbReference type="EMBL" id="JWLZ01000159">
    <property type="protein sequence ID" value="KHT63365.1"/>
    <property type="molecule type" value="Genomic_DNA"/>
</dbReference>